<keyword evidence="2" id="KW-1185">Reference proteome</keyword>
<accession>A0A225DUZ6</accession>
<name>A0A225DUZ6_9BACT</name>
<comment type="caution">
    <text evidence="1">The sequence shown here is derived from an EMBL/GenBank/DDBJ whole genome shotgun (WGS) entry which is preliminary data.</text>
</comment>
<dbReference type="AlphaFoldDB" id="A0A225DUZ6"/>
<organism evidence="1 2">
    <name type="scientific">Fimbriiglobus ruber</name>
    <dbReference type="NCBI Taxonomy" id="1908690"/>
    <lineage>
        <taxon>Bacteria</taxon>
        <taxon>Pseudomonadati</taxon>
        <taxon>Planctomycetota</taxon>
        <taxon>Planctomycetia</taxon>
        <taxon>Gemmatales</taxon>
        <taxon>Gemmataceae</taxon>
        <taxon>Fimbriiglobus</taxon>
    </lineage>
</organism>
<dbReference type="EMBL" id="NIDE01000007">
    <property type="protein sequence ID" value="OWK40969.1"/>
    <property type="molecule type" value="Genomic_DNA"/>
</dbReference>
<sequence>MTDTENTAIQVAKFIDWLPAGMAFDTTDVPKPTQARKAA</sequence>
<dbReference type="Proteomes" id="UP000214646">
    <property type="component" value="Unassembled WGS sequence"/>
</dbReference>
<gene>
    <name evidence="1" type="ORF">FRUB_04861</name>
</gene>
<evidence type="ECO:0000313" key="2">
    <source>
        <dbReference type="Proteomes" id="UP000214646"/>
    </source>
</evidence>
<reference evidence="2" key="1">
    <citation type="submission" date="2017-06" db="EMBL/GenBank/DDBJ databases">
        <title>Genome analysis of Fimbriiglobus ruber SP5, the first member of the order Planctomycetales with confirmed chitinolytic capability.</title>
        <authorList>
            <person name="Ravin N.V."/>
            <person name="Rakitin A.L."/>
            <person name="Ivanova A.A."/>
            <person name="Beletsky A.V."/>
            <person name="Kulichevskaya I.S."/>
            <person name="Mardanov A.V."/>
            <person name="Dedysh S.N."/>
        </authorList>
    </citation>
    <scope>NUCLEOTIDE SEQUENCE [LARGE SCALE GENOMIC DNA]</scope>
    <source>
        <strain evidence="2">SP5</strain>
    </source>
</reference>
<protein>
    <submittedName>
        <fullName evidence="1">Uncharacterized protein</fullName>
    </submittedName>
</protein>
<proteinExistence type="predicted"/>
<evidence type="ECO:0000313" key="1">
    <source>
        <dbReference type="EMBL" id="OWK40969.1"/>
    </source>
</evidence>